<protein>
    <submittedName>
        <fullName evidence="1">Uncharacterized protein</fullName>
    </submittedName>
</protein>
<keyword evidence="2" id="KW-1185">Reference proteome</keyword>
<name>A0A6H0WIQ9_9BACI</name>
<dbReference type="EMBL" id="CP048852">
    <property type="protein sequence ID" value="QIW79417.1"/>
    <property type="molecule type" value="Genomic_DNA"/>
</dbReference>
<dbReference type="RefSeq" id="WP_024714147.1">
    <property type="nucleotide sequence ID" value="NZ_CP048852.1"/>
</dbReference>
<sequence length="84" mass="10174">MIYAGHIQNQQYAQYANRTIGHKQDYAGTEKISYVPFQRVYKELEKQQENQTAAERKVNEMKRKRSLHKEGIRYQKGFFINEYR</sequence>
<accession>A0A6H0WIQ9</accession>
<evidence type="ECO:0000313" key="1">
    <source>
        <dbReference type="EMBL" id="QIW79417.1"/>
    </source>
</evidence>
<gene>
    <name evidence="1" type="ORF">G4P54_06225</name>
</gene>
<evidence type="ECO:0000313" key="2">
    <source>
        <dbReference type="Proteomes" id="UP000501914"/>
    </source>
</evidence>
<proteinExistence type="predicted"/>
<dbReference type="Proteomes" id="UP000501914">
    <property type="component" value="Chromosome"/>
</dbReference>
<reference evidence="1 2" key="1">
    <citation type="submission" date="2020-02" db="EMBL/GenBank/DDBJ databases">
        <title>Genome sequencing, annotation and comparative genomic analysis of Bacillus tequilensis EA-CB0015, an effective biological control agent against Pseudocercospora fijiensis in banana plants.</title>
        <authorList>
            <person name="Cuellar-Gaviria T.Z."/>
            <person name="Ju K.-S."/>
            <person name="Villegas-Escobar V."/>
        </authorList>
    </citation>
    <scope>NUCLEOTIDE SEQUENCE [LARGE SCALE GENOMIC DNA]</scope>
    <source>
        <strain evidence="1 2">EA-CB0015</strain>
    </source>
</reference>
<dbReference type="OrthoDB" id="2706316at2"/>
<dbReference type="KEGG" id="bteq:G4P54_06225"/>
<organism evidence="1 2">
    <name type="scientific">Bacillus tequilensis</name>
    <dbReference type="NCBI Taxonomy" id="227866"/>
    <lineage>
        <taxon>Bacteria</taxon>
        <taxon>Bacillati</taxon>
        <taxon>Bacillota</taxon>
        <taxon>Bacilli</taxon>
        <taxon>Bacillales</taxon>
        <taxon>Bacillaceae</taxon>
        <taxon>Bacillus</taxon>
    </lineage>
</organism>
<dbReference type="AlphaFoldDB" id="A0A6H0WIQ9"/>